<reference evidence="15" key="1">
    <citation type="submission" date="2022-05" db="EMBL/GenBank/DDBJ databases">
        <title>Sphingomonas sp. strain MG17 Genome sequencing and assembly.</title>
        <authorList>
            <person name="Kim I."/>
        </authorList>
    </citation>
    <scope>NUCLEOTIDE SEQUENCE</scope>
    <source>
        <strain evidence="15">MG17</strain>
    </source>
</reference>
<comment type="caution">
    <text evidence="15">The sequence shown here is derived from an EMBL/GenBank/DDBJ whole genome shotgun (WGS) entry which is preliminary data.</text>
</comment>
<dbReference type="EMBL" id="JAMLDX010000019">
    <property type="protein sequence ID" value="MCP3732544.1"/>
    <property type="molecule type" value="Genomic_DNA"/>
</dbReference>
<dbReference type="Pfam" id="PF00593">
    <property type="entry name" value="TonB_dep_Rec_b-barrel"/>
    <property type="match status" value="1"/>
</dbReference>
<name>A0A9X2HS20_9SPHN</name>
<proteinExistence type="inferred from homology"/>
<dbReference type="PROSITE" id="PS01156">
    <property type="entry name" value="TONB_DEPENDENT_REC_2"/>
    <property type="match status" value="1"/>
</dbReference>
<feature type="short sequence motif" description="TonB C-terminal box" evidence="10">
    <location>
        <begin position="707"/>
        <end position="724"/>
    </location>
</feature>
<keyword evidence="16" id="KW-1185">Reference proteome</keyword>
<accession>A0A9X2HS20</accession>
<dbReference type="GO" id="GO:0009279">
    <property type="term" value="C:cell outer membrane"/>
    <property type="evidence" value="ECO:0007669"/>
    <property type="project" value="UniProtKB-SubCell"/>
</dbReference>
<evidence type="ECO:0000256" key="2">
    <source>
        <dbReference type="ARBA" id="ARBA00022448"/>
    </source>
</evidence>
<feature type="domain" description="TonB-dependent receptor-like beta-barrel" evidence="13">
    <location>
        <begin position="256"/>
        <end position="691"/>
    </location>
</feature>
<dbReference type="PROSITE" id="PS52016">
    <property type="entry name" value="TONB_DEPENDENT_REC_3"/>
    <property type="match status" value="1"/>
</dbReference>
<keyword evidence="5 12" id="KW-0732">Signal</keyword>
<dbReference type="PANTHER" id="PTHR32552:SF74">
    <property type="entry name" value="HYDROXAMATE SIDEROPHORE RECEPTOR FHUE"/>
    <property type="match status" value="1"/>
</dbReference>
<dbReference type="InterPro" id="IPR010917">
    <property type="entry name" value="TonB_rcpt_CS"/>
</dbReference>
<dbReference type="AlphaFoldDB" id="A0A9X2HS20"/>
<keyword evidence="7 9" id="KW-0472">Membrane</keyword>
<keyword evidence="8 9" id="KW-0998">Cell outer membrane</keyword>
<feature type="signal peptide" evidence="12">
    <location>
        <begin position="1"/>
        <end position="39"/>
    </location>
</feature>
<dbReference type="Gene3D" id="2.40.170.20">
    <property type="entry name" value="TonB-dependent receptor, beta-barrel domain"/>
    <property type="match status" value="1"/>
</dbReference>
<evidence type="ECO:0000313" key="16">
    <source>
        <dbReference type="Proteomes" id="UP001139451"/>
    </source>
</evidence>
<dbReference type="Pfam" id="PF07715">
    <property type="entry name" value="Plug"/>
    <property type="match status" value="1"/>
</dbReference>
<keyword evidence="6 11" id="KW-0798">TonB box</keyword>
<comment type="similarity">
    <text evidence="9 11">Belongs to the TonB-dependent receptor family.</text>
</comment>
<evidence type="ECO:0000256" key="1">
    <source>
        <dbReference type="ARBA" id="ARBA00004571"/>
    </source>
</evidence>
<keyword evidence="3 9" id="KW-1134">Transmembrane beta strand</keyword>
<dbReference type="InterPro" id="IPR012910">
    <property type="entry name" value="Plug_dom"/>
</dbReference>
<dbReference type="SUPFAM" id="SSF56935">
    <property type="entry name" value="Porins"/>
    <property type="match status" value="1"/>
</dbReference>
<evidence type="ECO:0000256" key="4">
    <source>
        <dbReference type="ARBA" id="ARBA00022692"/>
    </source>
</evidence>
<evidence type="ECO:0000259" key="13">
    <source>
        <dbReference type="Pfam" id="PF00593"/>
    </source>
</evidence>
<evidence type="ECO:0000256" key="6">
    <source>
        <dbReference type="ARBA" id="ARBA00023077"/>
    </source>
</evidence>
<evidence type="ECO:0000259" key="14">
    <source>
        <dbReference type="Pfam" id="PF07715"/>
    </source>
</evidence>
<comment type="subcellular location">
    <subcellularLocation>
        <location evidence="1 9">Cell outer membrane</location>
        <topology evidence="1 9">Multi-pass membrane protein</topology>
    </subcellularLocation>
</comment>
<gene>
    <name evidence="15" type="ORF">M9978_19145</name>
</gene>
<feature type="domain" description="TonB-dependent receptor plug" evidence="14">
    <location>
        <begin position="70"/>
        <end position="167"/>
    </location>
</feature>
<dbReference type="InterPro" id="IPR039426">
    <property type="entry name" value="TonB-dep_rcpt-like"/>
</dbReference>
<evidence type="ECO:0000256" key="3">
    <source>
        <dbReference type="ARBA" id="ARBA00022452"/>
    </source>
</evidence>
<keyword evidence="2 9" id="KW-0813">Transport</keyword>
<dbReference type="InterPro" id="IPR036942">
    <property type="entry name" value="Beta-barrel_TonB_sf"/>
</dbReference>
<dbReference type="InterPro" id="IPR037066">
    <property type="entry name" value="Plug_dom_sf"/>
</dbReference>
<keyword evidence="15" id="KW-0675">Receptor</keyword>
<evidence type="ECO:0000256" key="9">
    <source>
        <dbReference type="PROSITE-ProRule" id="PRU01360"/>
    </source>
</evidence>
<dbReference type="CDD" id="cd01347">
    <property type="entry name" value="ligand_gated_channel"/>
    <property type="match status" value="1"/>
</dbReference>
<evidence type="ECO:0000256" key="11">
    <source>
        <dbReference type="RuleBase" id="RU003357"/>
    </source>
</evidence>
<evidence type="ECO:0000313" key="15">
    <source>
        <dbReference type="EMBL" id="MCP3732544.1"/>
    </source>
</evidence>
<dbReference type="Gene3D" id="2.170.130.10">
    <property type="entry name" value="TonB-dependent receptor, plug domain"/>
    <property type="match status" value="1"/>
</dbReference>
<dbReference type="PANTHER" id="PTHR32552">
    <property type="entry name" value="FERRICHROME IRON RECEPTOR-RELATED"/>
    <property type="match status" value="1"/>
</dbReference>
<evidence type="ECO:0000256" key="12">
    <source>
        <dbReference type="SAM" id="SignalP"/>
    </source>
</evidence>
<dbReference type="RefSeq" id="WP_254296085.1">
    <property type="nucleotide sequence ID" value="NZ_JAMLDX010000019.1"/>
</dbReference>
<feature type="chain" id="PRO_5040722044" evidence="12">
    <location>
        <begin position="40"/>
        <end position="724"/>
    </location>
</feature>
<sequence>MRNDILDPTVNRRRKFSLRSLATASVLALTTVTVAPALAQDEPQPDDQTIVVTGVNAPVTTSTGLPLTFMETPQSVTIIDQQRIQDYALTNIKDLLDQVVGVSVERVETDRATFSARGFDVTNFQIDGIGLPLIENTFYGDTDSFLYERIDIIRGANGLTTGVGNPSATVNYIRKRPIFDATHVNVGAYAGSWNKWRLEGDVSVPIGENWAVRALLAHEETDSYLDKYHVNREVYGLVVAGKLTPDLTLTAGYHRQRNDATAATWASLVLLYSDGSFIPYDRSANPAPPWSYWDITEQQAYGELAYAIGSWTVKGIVTYRHYADEFQIDYQYGLPDRVTGLGYAGDSSQFSSTNRRWLGDLYATGKVNLFGRDHQLTFGASYGHSRQETYQGRAISPIQPGIPGYVHYPNFNVPDPFDVPEPVYAAPGIQHDQTDKLTRLYAASQINIADFLKVIAGASWAKYQSNGIYYGEVRDTDVSKLNPYVGVLADVTSFLTAYASYTTIFSPQTQSDINRRQLAPVQGINMEGGIKLNLFDKRFYASAAIFRTEQNGLANFAGVQTGTGGDVFFYYEPEDTISEGFEFEVAGKITPNWSLSGGYTKFKITNTLGTNTQLHIPRQTFKASTTYNMPQLNNASIGAQLRWQSDLAVPADAYGFAVAPVVRQDSYAVLDLMAGIDLVDKVRATVNVRNVTNQLFYNSLAYASYALALYGPGRSFTASLSYRF</sequence>
<evidence type="ECO:0000256" key="10">
    <source>
        <dbReference type="PROSITE-ProRule" id="PRU10144"/>
    </source>
</evidence>
<evidence type="ECO:0000256" key="8">
    <source>
        <dbReference type="ARBA" id="ARBA00023237"/>
    </source>
</evidence>
<dbReference type="InterPro" id="IPR000531">
    <property type="entry name" value="Beta-barrel_TonB"/>
</dbReference>
<dbReference type="GO" id="GO:0015344">
    <property type="term" value="F:siderophore uptake transmembrane transporter activity"/>
    <property type="evidence" value="ECO:0007669"/>
    <property type="project" value="TreeGrafter"/>
</dbReference>
<evidence type="ECO:0000256" key="5">
    <source>
        <dbReference type="ARBA" id="ARBA00022729"/>
    </source>
</evidence>
<dbReference type="Proteomes" id="UP001139451">
    <property type="component" value="Unassembled WGS sequence"/>
</dbReference>
<keyword evidence="4 9" id="KW-0812">Transmembrane</keyword>
<protein>
    <submittedName>
        <fullName evidence="15">TonB-dependent receptor</fullName>
    </submittedName>
</protein>
<evidence type="ECO:0000256" key="7">
    <source>
        <dbReference type="ARBA" id="ARBA00023136"/>
    </source>
</evidence>
<organism evidence="15 16">
    <name type="scientific">Sphingomonas tagetis</name>
    <dbReference type="NCBI Taxonomy" id="2949092"/>
    <lineage>
        <taxon>Bacteria</taxon>
        <taxon>Pseudomonadati</taxon>
        <taxon>Pseudomonadota</taxon>
        <taxon>Alphaproteobacteria</taxon>
        <taxon>Sphingomonadales</taxon>
        <taxon>Sphingomonadaceae</taxon>
        <taxon>Sphingomonas</taxon>
    </lineage>
</organism>